<dbReference type="KEGG" id="vg:11538015"/>
<proteinExistence type="predicted"/>
<organism evidence="1 2">
    <name type="scientific">Cyanophage 9515-10a</name>
    <dbReference type="NCBI Taxonomy" id="444875"/>
    <lineage>
        <taxon>Viruses</taxon>
        <taxon>Duplodnaviria</taxon>
        <taxon>Heunggongvirae</taxon>
        <taxon>Uroviricota</taxon>
        <taxon>Caudoviricetes</taxon>
        <taxon>Autographivirales</taxon>
        <taxon>Sechaudvirinae</taxon>
        <taxon>Tangaroavirus</taxon>
        <taxon>Tangaroavirus tv951510a</taxon>
    </lineage>
</organism>
<reference evidence="1 2" key="1">
    <citation type="submission" date="2009-10" db="EMBL/GenBank/DDBJ databases">
        <title>The Genome Sequence of Cyanophage 9515-10a.</title>
        <authorList>
            <consortium name="The Broad Institute Genome Sequencing Platform"/>
            <person name="Henn M.R."/>
            <person name="Sullivan M.S."/>
            <person name="Osburne M.S."/>
            <person name="Levin J."/>
            <person name="Malboeuf C."/>
            <person name="Casali M."/>
            <person name="Russ C."/>
            <person name="Lennon N."/>
            <person name="Erlich R."/>
            <person name="Young S.K."/>
            <person name="Koehrsen M."/>
            <person name="Yandava C."/>
            <person name="Zeng Q."/>
            <person name="Alvarado L."/>
            <person name="Anderson S."/>
            <person name="Berlin A."/>
            <person name="Borenstein D."/>
            <person name="Chen Z."/>
            <person name="Engels R."/>
            <person name="Freedman E."/>
            <person name="Gellesch M."/>
            <person name="Goldberg J."/>
            <person name="Green L."/>
            <person name="Griggs A."/>
            <person name="Gujja S."/>
            <person name="Heiman D."/>
            <person name="Hepburn T."/>
            <person name="Howarth C."/>
            <person name="Jen D."/>
            <person name="Larson L."/>
            <person name="Lewis B."/>
            <person name="Mehta T."/>
            <person name="Park D."/>
            <person name="Pearson M."/>
            <person name="Roberts A."/>
            <person name="Ryan E."/>
            <person name="Saif S."/>
            <person name="Shea T."/>
            <person name="Shenoy N."/>
            <person name="Sisk P."/>
            <person name="Stolte C."/>
            <person name="Sykes S."/>
            <person name="Walk T."/>
            <person name="White J."/>
            <person name="Yu Q."/>
            <person name="Coleman M.L."/>
            <person name="Huang K.H."/>
            <person name="Weigele P.R."/>
            <person name="DeFrancesco A.S."/>
            <person name="Kern S.E."/>
            <person name="Thompson L.R."/>
            <person name="Fu R."/>
            <person name="Hombeck B."/>
            <person name="Chisholm S.W."/>
            <person name="Haas B."/>
            <person name="Nusbaum C."/>
            <person name="Galagan J."/>
            <person name="Birren B."/>
        </authorList>
    </citation>
    <scope>NUCLEOTIDE SEQUENCE [LARGE SCALE GENOMIC DNA]</scope>
    <source>
        <strain evidence="1">9515-10a</strain>
    </source>
</reference>
<evidence type="ECO:0000313" key="2">
    <source>
        <dbReference type="Proteomes" id="UP000006529"/>
    </source>
</evidence>
<dbReference type="OrthoDB" id="26618at10239"/>
<protein>
    <submittedName>
        <fullName evidence="1">Predicted protein</fullName>
    </submittedName>
</protein>
<accession>E3SME9</accession>
<name>E3SME9_9CAUD</name>
<dbReference type="EMBL" id="GU071100">
    <property type="protein sequence ID" value="ADP00044.1"/>
    <property type="molecule type" value="Genomic_DNA"/>
</dbReference>
<gene>
    <name evidence="1" type="ORF">CYOG_00023</name>
</gene>
<dbReference type="RefSeq" id="YP_005087416.1">
    <property type="nucleotide sequence ID" value="NC_016657.1"/>
</dbReference>
<keyword evidence="2" id="KW-1185">Reference proteome</keyword>
<sequence>MVPLTNANFTKQMIIIKPVLMAFLTSNAVKELVISLLEAYSKSTDNTIDDQAVALIKKNLFPGLKD</sequence>
<dbReference type="Proteomes" id="UP000006529">
    <property type="component" value="Segment"/>
</dbReference>
<evidence type="ECO:0000313" key="1">
    <source>
        <dbReference type="EMBL" id="ADP00044.1"/>
    </source>
</evidence>
<dbReference type="GeneID" id="11538015"/>